<organism evidence="1 2">
    <name type="scientific">Mucilaginibacter pedocola</name>
    <dbReference type="NCBI Taxonomy" id="1792845"/>
    <lineage>
        <taxon>Bacteria</taxon>
        <taxon>Pseudomonadati</taxon>
        <taxon>Bacteroidota</taxon>
        <taxon>Sphingobacteriia</taxon>
        <taxon>Sphingobacteriales</taxon>
        <taxon>Sphingobacteriaceae</taxon>
        <taxon>Mucilaginibacter</taxon>
    </lineage>
</organism>
<name>A0A1S9P856_9SPHI</name>
<proteinExistence type="predicted"/>
<evidence type="ECO:0000313" key="2">
    <source>
        <dbReference type="Proteomes" id="UP000189739"/>
    </source>
</evidence>
<accession>A0A1S9P856</accession>
<dbReference type="EMBL" id="MBTF01000037">
    <property type="protein sequence ID" value="OOQ57136.1"/>
    <property type="molecule type" value="Genomic_DNA"/>
</dbReference>
<gene>
    <name evidence="1" type="ORF">BC343_16585</name>
</gene>
<dbReference type="STRING" id="1792845.BC343_16585"/>
<dbReference type="AlphaFoldDB" id="A0A1S9P856"/>
<dbReference type="Proteomes" id="UP000189739">
    <property type="component" value="Unassembled WGS sequence"/>
</dbReference>
<reference evidence="1 2" key="1">
    <citation type="submission" date="2016-07" db="EMBL/GenBank/DDBJ databases">
        <title>Genomic analysis of zinc-resistant bacterium Mucilaginibacter pedocola TBZ30.</title>
        <authorList>
            <person name="Huang J."/>
            <person name="Tang J."/>
        </authorList>
    </citation>
    <scope>NUCLEOTIDE SEQUENCE [LARGE SCALE GENOMIC DNA]</scope>
    <source>
        <strain evidence="1 2">TBZ30</strain>
    </source>
</reference>
<protein>
    <submittedName>
        <fullName evidence="1">Uncharacterized protein</fullName>
    </submittedName>
</protein>
<sequence length="82" mass="9682">MYVISRNKGDETCMERITILREVIVKKDSLIVNWQNKYINLSTALLYKNNIIDRQNKLIQNTDSLARVKFEKPAKQIVKENE</sequence>
<comment type="caution">
    <text evidence="1">The sequence shown here is derived from an EMBL/GenBank/DDBJ whole genome shotgun (WGS) entry which is preliminary data.</text>
</comment>
<evidence type="ECO:0000313" key="1">
    <source>
        <dbReference type="EMBL" id="OOQ57136.1"/>
    </source>
</evidence>
<keyword evidence="2" id="KW-1185">Reference proteome</keyword>